<accession>A0ABX0XQM0</accession>
<dbReference type="PRINTS" id="PR00723">
    <property type="entry name" value="SUBTILISIN"/>
</dbReference>
<feature type="active site" description="Charge relay system" evidence="6">
    <location>
        <position position="315"/>
    </location>
</feature>
<dbReference type="InterPro" id="IPR015500">
    <property type="entry name" value="Peptidase_S8_subtilisin-rel"/>
</dbReference>
<reference evidence="11 12" key="1">
    <citation type="submission" date="2020-03" db="EMBL/GenBank/DDBJ databases">
        <title>Genomic Encyclopedia of Type Strains, Phase IV (KMG-IV): sequencing the most valuable type-strain genomes for metagenomic binning, comparative biology and taxonomic classification.</title>
        <authorList>
            <person name="Goeker M."/>
        </authorList>
    </citation>
    <scope>NUCLEOTIDE SEQUENCE [LARGE SCALE GENOMIC DNA]</scope>
    <source>
        <strain evidence="11 12">DSM 27651</strain>
    </source>
</reference>
<dbReference type="InterPro" id="IPR036852">
    <property type="entry name" value="Peptidase_S8/S53_dom_sf"/>
</dbReference>
<keyword evidence="4 6" id="KW-0378">Hydrolase</keyword>
<dbReference type="InterPro" id="IPR050131">
    <property type="entry name" value="Peptidase_S8_subtilisin-like"/>
</dbReference>
<evidence type="ECO:0000256" key="4">
    <source>
        <dbReference type="ARBA" id="ARBA00022801"/>
    </source>
</evidence>
<evidence type="ECO:0000256" key="5">
    <source>
        <dbReference type="ARBA" id="ARBA00022825"/>
    </source>
</evidence>
<feature type="domain" description="Peptidase S8/S53" evidence="10">
    <location>
        <begin position="100"/>
        <end position="363"/>
    </location>
</feature>
<keyword evidence="2 6" id="KW-0645">Protease</keyword>
<comment type="similarity">
    <text evidence="1 6 7">Belongs to the peptidase S8 family.</text>
</comment>
<evidence type="ECO:0000256" key="7">
    <source>
        <dbReference type="RuleBase" id="RU003355"/>
    </source>
</evidence>
<dbReference type="InterPro" id="IPR023828">
    <property type="entry name" value="Peptidase_S8_Ser-AS"/>
</dbReference>
<keyword evidence="3 9" id="KW-0732">Signal</keyword>
<dbReference type="PANTHER" id="PTHR43806">
    <property type="entry name" value="PEPTIDASE S8"/>
    <property type="match status" value="1"/>
</dbReference>
<organism evidence="11 12">
    <name type="scientific">Sphingomonas jejuensis</name>
    <dbReference type="NCBI Taxonomy" id="904715"/>
    <lineage>
        <taxon>Bacteria</taxon>
        <taxon>Pseudomonadati</taxon>
        <taxon>Pseudomonadota</taxon>
        <taxon>Alphaproteobacteria</taxon>
        <taxon>Sphingomonadales</taxon>
        <taxon>Sphingomonadaceae</taxon>
        <taxon>Sphingomonas</taxon>
    </lineage>
</organism>
<evidence type="ECO:0000256" key="6">
    <source>
        <dbReference type="PROSITE-ProRule" id="PRU01240"/>
    </source>
</evidence>
<evidence type="ECO:0000313" key="12">
    <source>
        <dbReference type="Proteomes" id="UP000734218"/>
    </source>
</evidence>
<evidence type="ECO:0000256" key="1">
    <source>
        <dbReference type="ARBA" id="ARBA00011073"/>
    </source>
</evidence>
<comment type="caution">
    <text evidence="11">The sequence shown here is derived from an EMBL/GenBank/DDBJ whole genome shotgun (WGS) entry which is preliminary data.</text>
</comment>
<dbReference type="PROSITE" id="PS51257">
    <property type="entry name" value="PROKAR_LIPOPROTEIN"/>
    <property type="match status" value="1"/>
</dbReference>
<dbReference type="CDD" id="cd04848">
    <property type="entry name" value="Peptidases_S8_Autotransporter_serine_protease_like"/>
    <property type="match status" value="1"/>
</dbReference>
<dbReference type="Pfam" id="PF00082">
    <property type="entry name" value="Peptidase_S8"/>
    <property type="match status" value="1"/>
</dbReference>
<dbReference type="PROSITE" id="PS00137">
    <property type="entry name" value="SUBTILASE_HIS"/>
    <property type="match status" value="1"/>
</dbReference>
<evidence type="ECO:0000313" key="11">
    <source>
        <dbReference type="EMBL" id="NJC34970.1"/>
    </source>
</evidence>
<feature type="compositionally biased region" description="Gly residues" evidence="8">
    <location>
        <begin position="20"/>
        <end position="29"/>
    </location>
</feature>
<evidence type="ECO:0000256" key="3">
    <source>
        <dbReference type="ARBA" id="ARBA00022729"/>
    </source>
</evidence>
<dbReference type="InterPro" id="IPR023827">
    <property type="entry name" value="Peptidase_S8_Asp-AS"/>
</dbReference>
<dbReference type="PROSITE" id="PS00138">
    <property type="entry name" value="SUBTILASE_SER"/>
    <property type="match status" value="1"/>
</dbReference>
<dbReference type="Proteomes" id="UP000734218">
    <property type="component" value="Unassembled WGS sequence"/>
</dbReference>
<dbReference type="PROSITE" id="PS51892">
    <property type="entry name" value="SUBTILASE"/>
    <property type="match status" value="1"/>
</dbReference>
<sequence>MRRSRVRLMLAGSTIAALSGCGGGGGGGVQSTPPPVSTPAPVPTPAPSPAPAPAPTPAPAPAPAPTPAPVASNFNTAEYQRSSGLVQANAITAYQRGVTGSGVTVGVIDSGIDVDSPEFAGRISAASTDLVSTRGLQDESGHGTAVSSVILGARNNSGTHGVAFDSTLLVLRTDSVGSCNTTGEDSGCKHSDQAMARALDRAASSGAKVVNISLGGSAGGTAFRNAVGRAVAAGIVIVISSGNDGAADPDALSLIANDGIARGQVIIAGSVDSAANISSFSNRAGSGAANYLVALGERVRAPDQEGTAYLFSGTSFAAPHVAGALALLSQAFPNLTGRQLVELLYTAATDLGDAGTDAVYGRGLLNIARAFQPIGAMSLAGGTAVVSGSDNGALSSPMGDAGGQNGPMGAVILDGFDRAFAVELAGTVAAARPNAVLSAALAPGYRTLAAGGGAAAVALQIRQSPTAVALDQMTLTEMERDRAVAMAGMVTSRIGRSTDVALGISYSGATLAAQLHRAPQPAFLVARDGAQDLGFDRQPGAATALRHQVGQTALWVSAEQGAALTPTEAELETLIGGYRRNGYAMVGVGVERRFGPVTGRISLSQLSEERTVLGARFGPLFGVSGADSWFVDADAAVPIGAWTLGLGLRQGWTRVSAGGARLDASTLRSSGWRIDLSRNGIMTPGDRIGFRMVQPLRVASGAFTLDLASGYDYASGVTGITPYRFGLTPGGREIDWEAAYSVGWLGGRLDANLFWRRDPGNIAAMPDDHGAAMRFSRGF</sequence>
<dbReference type="RefSeq" id="WP_167955441.1">
    <property type="nucleotide sequence ID" value="NZ_JAATJE010000002.1"/>
</dbReference>
<dbReference type="InterPro" id="IPR022398">
    <property type="entry name" value="Peptidase_S8_His-AS"/>
</dbReference>
<feature type="chain" id="PRO_5045892920" description="Peptidase S8/S53 domain-containing protein" evidence="9">
    <location>
        <begin position="20"/>
        <end position="779"/>
    </location>
</feature>
<keyword evidence="5 6" id="KW-0720">Serine protease</keyword>
<feature type="region of interest" description="Disordered" evidence="8">
    <location>
        <begin position="19"/>
        <end position="72"/>
    </location>
</feature>
<evidence type="ECO:0000256" key="8">
    <source>
        <dbReference type="SAM" id="MobiDB-lite"/>
    </source>
</evidence>
<dbReference type="PROSITE" id="PS00136">
    <property type="entry name" value="SUBTILASE_ASP"/>
    <property type="match status" value="1"/>
</dbReference>
<keyword evidence="12" id="KW-1185">Reference proteome</keyword>
<feature type="active site" description="Charge relay system" evidence="6">
    <location>
        <position position="142"/>
    </location>
</feature>
<dbReference type="EMBL" id="JAATJE010000002">
    <property type="protein sequence ID" value="NJC34970.1"/>
    <property type="molecule type" value="Genomic_DNA"/>
</dbReference>
<evidence type="ECO:0000256" key="9">
    <source>
        <dbReference type="SAM" id="SignalP"/>
    </source>
</evidence>
<proteinExistence type="inferred from homology"/>
<dbReference type="InterPro" id="IPR000209">
    <property type="entry name" value="Peptidase_S8/S53_dom"/>
</dbReference>
<protein>
    <recommendedName>
        <fullName evidence="10">Peptidase S8/S53 domain-containing protein</fullName>
    </recommendedName>
</protein>
<evidence type="ECO:0000259" key="10">
    <source>
        <dbReference type="Pfam" id="PF00082"/>
    </source>
</evidence>
<feature type="compositionally biased region" description="Pro residues" evidence="8">
    <location>
        <begin position="32"/>
        <end position="68"/>
    </location>
</feature>
<dbReference type="SUPFAM" id="SSF52743">
    <property type="entry name" value="Subtilisin-like"/>
    <property type="match status" value="1"/>
</dbReference>
<gene>
    <name evidence="11" type="ORF">GGR88_002484</name>
</gene>
<dbReference type="Gene3D" id="3.40.50.200">
    <property type="entry name" value="Peptidase S8/S53 domain"/>
    <property type="match status" value="1"/>
</dbReference>
<feature type="active site" description="Charge relay system" evidence="6">
    <location>
        <position position="109"/>
    </location>
</feature>
<evidence type="ECO:0000256" key="2">
    <source>
        <dbReference type="ARBA" id="ARBA00022670"/>
    </source>
</evidence>
<dbReference type="PANTHER" id="PTHR43806:SF11">
    <property type="entry name" value="CEREVISIN-RELATED"/>
    <property type="match status" value="1"/>
</dbReference>
<name>A0ABX0XQM0_9SPHN</name>
<feature type="signal peptide" evidence="9">
    <location>
        <begin position="1"/>
        <end position="19"/>
    </location>
</feature>
<dbReference type="InterPro" id="IPR034061">
    <property type="entry name" value="Peptidases_S8_Autotransporter"/>
</dbReference>